<protein>
    <submittedName>
        <fullName evidence="2">Uncharacterized protein</fullName>
    </submittedName>
</protein>
<dbReference type="EMBL" id="CP069024">
    <property type="protein sequence ID" value="QRC91956.1"/>
    <property type="molecule type" value="Genomic_DNA"/>
</dbReference>
<dbReference type="PANTHER" id="PTHR37576">
    <property type="entry name" value="DEFECT AT LOW TEMPERATURE PROTEIN 1"/>
    <property type="match status" value="1"/>
</dbReference>
<evidence type="ECO:0000313" key="2">
    <source>
        <dbReference type="EMBL" id="QRC91956.1"/>
    </source>
</evidence>
<keyword evidence="3" id="KW-1185">Reference proteome</keyword>
<keyword evidence="1" id="KW-1133">Transmembrane helix</keyword>
<dbReference type="AlphaFoldDB" id="A0A7U2ESH1"/>
<evidence type="ECO:0000313" key="3">
    <source>
        <dbReference type="Proteomes" id="UP000663193"/>
    </source>
</evidence>
<reference evidence="3" key="1">
    <citation type="journal article" date="2021" name="BMC Genomics">
        <title>Chromosome-level genome assembly and manually-curated proteome of model necrotroph Parastagonospora nodorum Sn15 reveals a genome-wide trove of candidate effector homologs, and redundancy of virulence-related functions within an accessory chromosome.</title>
        <authorList>
            <person name="Bertazzoni S."/>
            <person name="Jones D.A.B."/>
            <person name="Phan H.T."/>
            <person name="Tan K.-C."/>
            <person name="Hane J.K."/>
        </authorList>
    </citation>
    <scope>NUCLEOTIDE SEQUENCE [LARGE SCALE GENOMIC DNA]</scope>
    <source>
        <strain evidence="3">SN15 / ATCC MYA-4574 / FGSC 10173)</strain>
    </source>
</reference>
<proteinExistence type="predicted"/>
<accession>A0A7U2ESH1</accession>
<dbReference type="OrthoDB" id="5357734at2759"/>
<dbReference type="InterPro" id="IPR021514">
    <property type="entry name" value="DUF3176"/>
</dbReference>
<dbReference type="VEuPathDB" id="FungiDB:JI435_021280"/>
<keyword evidence="1" id="KW-0812">Transmembrane</keyword>
<feature type="transmembrane region" description="Helical" evidence="1">
    <location>
        <begin position="501"/>
        <end position="524"/>
    </location>
</feature>
<dbReference type="PANTHER" id="PTHR37576:SF2">
    <property type="entry name" value="DEFECT AT LOW TEMPERATURE PROTEIN 1"/>
    <property type="match status" value="1"/>
</dbReference>
<organism evidence="2 3">
    <name type="scientific">Phaeosphaeria nodorum (strain SN15 / ATCC MYA-4574 / FGSC 10173)</name>
    <name type="common">Glume blotch fungus</name>
    <name type="synonym">Parastagonospora nodorum</name>
    <dbReference type="NCBI Taxonomy" id="321614"/>
    <lineage>
        <taxon>Eukaryota</taxon>
        <taxon>Fungi</taxon>
        <taxon>Dikarya</taxon>
        <taxon>Ascomycota</taxon>
        <taxon>Pezizomycotina</taxon>
        <taxon>Dothideomycetes</taxon>
        <taxon>Pleosporomycetidae</taxon>
        <taxon>Pleosporales</taxon>
        <taxon>Pleosporineae</taxon>
        <taxon>Phaeosphaeriaceae</taxon>
        <taxon>Parastagonospora</taxon>
    </lineage>
</organism>
<dbReference type="Proteomes" id="UP000663193">
    <property type="component" value="Chromosome 2"/>
</dbReference>
<name>A0A7U2ESH1_PHANO</name>
<keyword evidence="1" id="KW-0472">Membrane</keyword>
<sequence length="611" mass="66602">MAYNPVMQGEQMQYQDPRAYPQNYEMRSLASSYTSTKGSFFSHSTPVHTDATGIHQRDHSGKWTPGFWKQFPVLAILSILGILASTIASVVVLMQSHHKSLDDWGYGIAPSVYLAIASVVANALTAYALAIGLEITFWRNALRGHTLAGLNQNWLNGHSIYHALLHGLRPGGRITALACVFSVLALLRGPINQRASAVQSNVGYNTSGTLQLPVAQRIPDGYTAITFDTRSSTAMVGRLMPDFAQIMQDYSARANISMAHSDCGESCVASIKGFGFKTSCDTTDFTLEKSTTGGAFDQTIFEASTSLYPIGERVTGQTGYDNAGIRFNVTYRDSRSYRDGSSVMVMKFKSHICNLTGSTAEYKVRLSSQTISLASNRSEDIFFEDHIMPGPGSFKQSAIGGFEYAANYLFTSKATFVFVGARSSIRMTGSLANEVVRGPLTGWEEEFLDPMDAMLDKMREIAFRTAVRVGRDQPNNITDADQTIAFQGSKTRSIYVTDFRYMLVAGILSILSVVTISLPFHGWWQLGRTVSLSPLEIAKAFDAPILAQVGSNLDLSDSKNLGSVAGVRVQYGVKGDEQVYNGGYGEGLKRKLVIGYGGYVGRPNRGDVFGS</sequence>
<feature type="transmembrane region" description="Helical" evidence="1">
    <location>
        <begin position="112"/>
        <end position="133"/>
    </location>
</feature>
<evidence type="ECO:0000256" key="1">
    <source>
        <dbReference type="SAM" id="Phobius"/>
    </source>
</evidence>
<feature type="transmembrane region" description="Helical" evidence="1">
    <location>
        <begin position="71"/>
        <end position="92"/>
    </location>
</feature>
<dbReference type="Pfam" id="PF11374">
    <property type="entry name" value="DUF3176"/>
    <property type="match status" value="1"/>
</dbReference>
<gene>
    <name evidence="2" type="ORF">JI435_021280</name>
</gene>